<feature type="domain" description="HNH nuclease" evidence="1">
    <location>
        <begin position="14"/>
        <end position="67"/>
    </location>
</feature>
<reference evidence="2 3" key="1">
    <citation type="journal article" date="2016" name="Nat. Commun.">
        <title>Thousands of microbial genomes shed light on interconnected biogeochemical processes in an aquifer system.</title>
        <authorList>
            <person name="Anantharaman K."/>
            <person name="Brown C.T."/>
            <person name="Hug L.A."/>
            <person name="Sharon I."/>
            <person name="Castelle C.J."/>
            <person name="Probst A.J."/>
            <person name="Thomas B.C."/>
            <person name="Singh A."/>
            <person name="Wilkins M.J."/>
            <person name="Karaoz U."/>
            <person name="Brodie E.L."/>
            <person name="Williams K.H."/>
            <person name="Hubbard S.S."/>
            <person name="Banfield J.F."/>
        </authorList>
    </citation>
    <scope>NUCLEOTIDE SEQUENCE [LARGE SCALE GENOMIC DNA]</scope>
</reference>
<gene>
    <name evidence="2" type="ORF">A3F23_00095</name>
</gene>
<protein>
    <recommendedName>
        <fullName evidence="1">HNH nuclease domain-containing protein</fullName>
    </recommendedName>
</protein>
<dbReference type="PANTHER" id="PTHR33877">
    <property type="entry name" value="SLL1193 PROTEIN"/>
    <property type="match status" value="1"/>
</dbReference>
<dbReference type="GO" id="GO:0004519">
    <property type="term" value="F:endonuclease activity"/>
    <property type="evidence" value="ECO:0007669"/>
    <property type="project" value="InterPro"/>
</dbReference>
<dbReference type="CDD" id="cd00085">
    <property type="entry name" value="HNHc"/>
    <property type="match status" value="1"/>
</dbReference>
<comment type="caution">
    <text evidence="2">The sequence shown here is derived from an EMBL/GenBank/DDBJ whole genome shotgun (WGS) entry which is preliminary data.</text>
</comment>
<name>A0A1F5WQR7_9BACT</name>
<accession>A0A1F5WQR7</accession>
<dbReference type="EMBL" id="MFHT01000016">
    <property type="protein sequence ID" value="OGF77591.1"/>
    <property type="molecule type" value="Genomic_DNA"/>
</dbReference>
<dbReference type="GO" id="GO:0003676">
    <property type="term" value="F:nucleic acid binding"/>
    <property type="evidence" value="ECO:0007669"/>
    <property type="project" value="InterPro"/>
</dbReference>
<dbReference type="InterPro" id="IPR002711">
    <property type="entry name" value="HNH"/>
</dbReference>
<dbReference type="Proteomes" id="UP000177723">
    <property type="component" value="Unassembled WGS sequence"/>
</dbReference>
<dbReference type="Gene3D" id="1.10.30.50">
    <property type="match status" value="1"/>
</dbReference>
<dbReference type="PANTHER" id="PTHR33877:SF2">
    <property type="entry name" value="OS07G0170200 PROTEIN"/>
    <property type="match status" value="1"/>
</dbReference>
<dbReference type="Pfam" id="PF01844">
    <property type="entry name" value="HNH"/>
    <property type="match status" value="1"/>
</dbReference>
<dbReference type="InterPro" id="IPR052892">
    <property type="entry name" value="NA-targeting_endonuclease"/>
</dbReference>
<organism evidence="2 3">
    <name type="scientific">Candidatus Giovannonibacteria bacterium RIFCSPHIGHO2_12_FULL_43_15</name>
    <dbReference type="NCBI Taxonomy" id="1798341"/>
    <lineage>
        <taxon>Bacteria</taxon>
        <taxon>Candidatus Giovannoniibacteriota</taxon>
    </lineage>
</organism>
<dbReference type="AlphaFoldDB" id="A0A1F5WQR7"/>
<sequence>MAYRDKKRRTISAVERTSVFRCDGYICGYCGKKKKPGSLAVDHIIPVRYGGYHGMKNWVTACKQCNRKKWLYAPRENGSPKLLYFRKRRVAKATVMAKGKKFMARYPKLSFKKPSLTKKTGMGSADEGEKAIY</sequence>
<evidence type="ECO:0000313" key="2">
    <source>
        <dbReference type="EMBL" id="OGF77591.1"/>
    </source>
</evidence>
<evidence type="ECO:0000259" key="1">
    <source>
        <dbReference type="SMART" id="SM00507"/>
    </source>
</evidence>
<dbReference type="GO" id="GO:0008270">
    <property type="term" value="F:zinc ion binding"/>
    <property type="evidence" value="ECO:0007669"/>
    <property type="project" value="InterPro"/>
</dbReference>
<evidence type="ECO:0000313" key="3">
    <source>
        <dbReference type="Proteomes" id="UP000177723"/>
    </source>
</evidence>
<proteinExistence type="predicted"/>
<dbReference type="SMART" id="SM00507">
    <property type="entry name" value="HNHc"/>
    <property type="match status" value="1"/>
</dbReference>
<dbReference type="InterPro" id="IPR003615">
    <property type="entry name" value="HNH_nuc"/>
</dbReference>